<sequence>MSKSTLQTPTYPFAFFNCRNISCPEDQASKRKVIVGYAPSTSFFELDDNENVREYLVDAVGKLKQRPTLVHLSIRNTLAERPEDFSVLNNGICITAHKCQIDEAKRLLILTKPSIINGSQTQGELKRFYAANPNALPVSVKFEIIVTDDTGIIAEVAIARNFQNDVRAISIAGRRGKFDQLEEALQTGNPNLKLRRTETDLSDEYLDTEKLLQVLFALVPDELAIGACSGLKNKTFAYSQKAKCLKLFEQMQKCDSIEQRDVYQFFLDVAYSAWTLYEKWQTHQGFQGTGLRSIVRGENREISHVPDGIIFPIIAAHSAFCKRDEVWKLEVPDSFDASLIQAAVDDYKDVADHNPQTMGKKQACYRRLLDLSRLYARLAKN</sequence>
<keyword evidence="3" id="KW-1185">Reference proteome</keyword>
<proteinExistence type="predicted"/>
<reference evidence="2" key="1">
    <citation type="submission" date="2019-04" db="EMBL/GenBank/DDBJ databases">
        <authorList>
            <consortium name="Science for Life Laboratories"/>
        </authorList>
    </citation>
    <scope>NUCLEOTIDE SEQUENCE</scope>
    <source>
        <strain evidence="2">MBLW1</strain>
    </source>
</reference>
<dbReference type="Pfam" id="PF10592">
    <property type="entry name" value="AIPR"/>
    <property type="match status" value="1"/>
</dbReference>
<dbReference type="InterPro" id="IPR018891">
    <property type="entry name" value="AIPR_C"/>
</dbReference>
<dbReference type="KEGG" id="tim:GMBLW1_33210"/>
<dbReference type="AlphaFoldDB" id="A0A6C2YH99"/>
<dbReference type="EMBL" id="LR593887">
    <property type="protein sequence ID" value="VTR96696.1"/>
    <property type="molecule type" value="Genomic_DNA"/>
</dbReference>
<feature type="domain" description="Abortive phage infection protein C-terminal" evidence="1">
    <location>
        <begin position="50"/>
        <end position="199"/>
    </location>
</feature>
<dbReference type="Proteomes" id="UP000464378">
    <property type="component" value="Chromosome"/>
</dbReference>
<evidence type="ECO:0000259" key="1">
    <source>
        <dbReference type="Pfam" id="PF10592"/>
    </source>
</evidence>
<evidence type="ECO:0000313" key="2">
    <source>
        <dbReference type="EMBL" id="VIP00639.1"/>
    </source>
</evidence>
<protein>
    <recommendedName>
        <fullName evidence="1">Abortive phage infection protein C-terminal domain-containing protein</fullName>
    </recommendedName>
</protein>
<dbReference type="InParanoid" id="A0A6C2YH99"/>
<organism evidence="2">
    <name type="scientific">Tuwongella immobilis</name>
    <dbReference type="NCBI Taxonomy" id="692036"/>
    <lineage>
        <taxon>Bacteria</taxon>
        <taxon>Pseudomonadati</taxon>
        <taxon>Planctomycetota</taxon>
        <taxon>Planctomycetia</taxon>
        <taxon>Gemmatales</taxon>
        <taxon>Gemmataceae</taxon>
        <taxon>Tuwongella</taxon>
    </lineage>
</organism>
<name>A0A6C2YH99_9BACT</name>
<accession>A0A6C2YH99</accession>
<evidence type="ECO:0000313" key="3">
    <source>
        <dbReference type="Proteomes" id="UP000464378"/>
    </source>
</evidence>
<dbReference type="EMBL" id="LR586016">
    <property type="protein sequence ID" value="VIP00639.1"/>
    <property type="molecule type" value="Genomic_DNA"/>
</dbReference>
<gene>
    <name evidence="2" type="ORF">GMBLW1_33210</name>
</gene>